<feature type="region of interest" description="Disordered" evidence="4">
    <location>
        <begin position="393"/>
        <end position="416"/>
    </location>
</feature>
<feature type="compositionally biased region" description="Polar residues" evidence="4">
    <location>
        <begin position="394"/>
        <end position="404"/>
    </location>
</feature>
<dbReference type="GO" id="GO:0016281">
    <property type="term" value="C:eukaryotic translation initiation factor 4F complex"/>
    <property type="evidence" value="ECO:0007669"/>
    <property type="project" value="TreeGrafter"/>
</dbReference>
<dbReference type="PROSITE" id="PS51366">
    <property type="entry name" value="MI"/>
    <property type="match status" value="1"/>
</dbReference>
<evidence type="ECO:0000256" key="2">
    <source>
        <dbReference type="ARBA" id="ARBA00022540"/>
    </source>
</evidence>
<accession>A0A448ZAS3</accession>
<gene>
    <name evidence="6" type="ORF">PSNMU_V1.4_AUG-EV-PASAV3_0059400</name>
</gene>
<dbReference type="InterPro" id="IPR003891">
    <property type="entry name" value="Initiation_fac_eIF4g_MI"/>
</dbReference>
<dbReference type="InterPro" id="IPR016024">
    <property type="entry name" value="ARM-type_fold"/>
</dbReference>
<keyword evidence="2" id="KW-0396">Initiation factor</keyword>
<dbReference type="AlphaFoldDB" id="A0A448ZAS3"/>
<evidence type="ECO:0000313" key="6">
    <source>
        <dbReference type="EMBL" id="VEU39094.1"/>
    </source>
</evidence>
<dbReference type="Proteomes" id="UP000291116">
    <property type="component" value="Unassembled WGS sequence"/>
</dbReference>
<evidence type="ECO:0000256" key="1">
    <source>
        <dbReference type="ARBA" id="ARBA00005775"/>
    </source>
</evidence>
<sequence>MMARTKYIEAPTPDANGVEVFNPHEECQWTDENRAETINQSSMRVMELGDVSKNPNSKSKNKETAPPLEECKPLEINEETRWKSKAMNNSATSKTEDSKTEQFSSMELVNKGLLILNKISWTTMDRLTKQFQEETKLVENDEVRKEIITIIIRKAQTEQHFGPMYAQLCSIISKEFKPFKRDLLEKCQGEFEMETADKISLATKTADGTPMDEEEVQYHSTLIRKAYVGHIKFLGELYLRDVVKLSVMTYCLDELLKDESNEENLECFAHLMTTMGEKLVGHTRKKNNKPFDWGPVETLQKSPNISNRIKFMLQDLVELKNRGWVQRRKLETAKSIADLHKELAKEKKNQRRNSSLNISTSQSNLRRVNSVTAPSMDGDGFMEVSRATMKKVGSKQNVSENASAAPSIPKGQKMRRAQSTPAGLSTGYTIGTPSSTPIKQKNVTYNNMSNAPSLPTTVSPERPIVLSVDQCQSKMKSVLKEYFVGGDTADAVLSVHEMIQAGSEGSIERGAKSFEAGVLMVMEMKEADVKQFLTVLESCVKESKIEKESIVQGLNDPLEFLRDIQIDAPLAASHVSLIISELINWNTISLDVLLGAPEFFKTEGKAAALAIEILKKNNGGEPSDKDLTVVESLMTEGDKEVHSSAKVMFSAL</sequence>
<keyword evidence="7" id="KW-1185">Reference proteome</keyword>
<reference evidence="6 7" key="1">
    <citation type="submission" date="2019-01" db="EMBL/GenBank/DDBJ databases">
        <authorList>
            <person name="Ferrante I. M."/>
        </authorList>
    </citation>
    <scope>NUCLEOTIDE SEQUENCE [LARGE SCALE GENOMIC DNA]</scope>
    <source>
        <strain evidence="6 7">B856</strain>
    </source>
</reference>
<dbReference type="InterPro" id="IPR003890">
    <property type="entry name" value="MIF4G-like_typ-3"/>
</dbReference>
<evidence type="ECO:0000313" key="7">
    <source>
        <dbReference type="Proteomes" id="UP000291116"/>
    </source>
</evidence>
<feature type="domain" description="MI" evidence="5">
    <location>
        <begin position="470"/>
        <end position="598"/>
    </location>
</feature>
<dbReference type="GO" id="GO:0003729">
    <property type="term" value="F:mRNA binding"/>
    <property type="evidence" value="ECO:0007669"/>
    <property type="project" value="TreeGrafter"/>
</dbReference>
<comment type="similarity">
    <text evidence="1">Belongs to the eukaryotic initiation factor 4G family.</text>
</comment>
<dbReference type="Gene3D" id="1.25.40.180">
    <property type="match status" value="2"/>
</dbReference>
<dbReference type="SUPFAM" id="SSF48371">
    <property type="entry name" value="ARM repeat"/>
    <property type="match status" value="2"/>
</dbReference>
<dbReference type="PANTHER" id="PTHR23253:SF9">
    <property type="entry name" value="EUKARYOTIC TRANSLATION INITIATION FACTOR 4 GAMMA 2"/>
    <property type="match status" value="1"/>
</dbReference>
<proteinExistence type="inferred from homology"/>
<dbReference type="GO" id="GO:0003743">
    <property type="term" value="F:translation initiation factor activity"/>
    <property type="evidence" value="ECO:0007669"/>
    <property type="project" value="UniProtKB-KW"/>
</dbReference>
<evidence type="ECO:0000256" key="3">
    <source>
        <dbReference type="ARBA" id="ARBA00022917"/>
    </source>
</evidence>
<organism evidence="6 7">
    <name type="scientific">Pseudo-nitzschia multistriata</name>
    <dbReference type="NCBI Taxonomy" id="183589"/>
    <lineage>
        <taxon>Eukaryota</taxon>
        <taxon>Sar</taxon>
        <taxon>Stramenopiles</taxon>
        <taxon>Ochrophyta</taxon>
        <taxon>Bacillariophyta</taxon>
        <taxon>Bacillariophyceae</taxon>
        <taxon>Bacillariophycidae</taxon>
        <taxon>Bacillariales</taxon>
        <taxon>Bacillariaceae</taxon>
        <taxon>Pseudo-nitzschia</taxon>
    </lineage>
</organism>
<dbReference type="EMBL" id="CAACVS010000203">
    <property type="protein sequence ID" value="VEU39094.1"/>
    <property type="molecule type" value="Genomic_DNA"/>
</dbReference>
<dbReference type="OrthoDB" id="44259at2759"/>
<protein>
    <recommendedName>
        <fullName evidence="5">MI domain-containing protein</fullName>
    </recommendedName>
</protein>
<feature type="compositionally biased region" description="Polar residues" evidence="4">
    <location>
        <begin position="352"/>
        <end position="373"/>
    </location>
</feature>
<dbReference type="Pfam" id="PF02854">
    <property type="entry name" value="MIF4G"/>
    <property type="match status" value="1"/>
</dbReference>
<dbReference type="SMART" id="SM00543">
    <property type="entry name" value="MIF4G"/>
    <property type="match status" value="1"/>
</dbReference>
<evidence type="ECO:0000256" key="4">
    <source>
        <dbReference type="SAM" id="MobiDB-lite"/>
    </source>
</evidence>
<dbReference type="PANTHER" id="PTHR23253">
    <property type="entry name" value="EUKARYOTIC TRANSLATION INITIATION FACTOR 4 GAMMA"/>
    <property type="match status" value="1"/>
</dbReference>
<keyword evidence="3" id="KW-0648">Protein biosynthesis</keyword>
<feature type="region of interest" description="Disordered" evidence="4">
    <location>
        <begin position="344"/>
        <end position="380"/>
    </location>
</feature>
<name>A0A448ZAS3_9STRA</name>
<evidence type="ECO:0000259" key="5">
    <source>
        <dbReference type="PROSITE" id="PS51366"/>
    </source>
</evidence>
<dbReference type="Pfam" id="PF02847">
    <property type="entry name" value="MA3"/>
    <property type="match status" value="1"/>
</dbReference>